<dbReference type="EMBL" id="LWCI01000114">
    <property type="protein sequence ID" value="KZS61556.1"/>
    <property type="molecule type" value="Genomic_DNA"/>
</dbReference>
<accession>A0A163ZI18</accession>
<evidence type="ECO:0000313" key="13">
    <source>
        <dbReference type="EMBL" id="KZS61556.1"/>
    </source>
</evidence>
<dbReference type="EC" id="4.1.1.37" evidence="3 8"/>
<organism evidence="13 14">
    <name type="scientific">Mycobacterium ostraviense</name>
    <dbReference type="NCBI Taxonomy" id="2738409"/>
    <lineage>
        <taxon>Bacteria</taxon>
        <taxon>Bacillati</taxon>
        <taxon>Actinomycetota</taxon>
        <taxon>Actinomycetes</taxon>
        <taxon>Mycobacteriales</taxon>
        <taxon>Mycobacteriaceae</taxon>
        <taxon>Mycobacterium</taxon>
    </lineage>
</organism>
<dbReference type="Proteomes" id="UP000077342">
    <property type="component" value="Unassembled WGS sequence"/>
</dbReference>
<dbReference type="InterPro" id="IPR000257">
    <property type="entry name" value="Uroporphyrinogen_deCOase"/>
</dbReference>
<dbReference type="PROSITE" id="PS00906">
    <property type="entry name" value="UROD_1"/>
    <property type="match status" value="1"/>
</dbReference>
<evidence type="ECO:0000256" key="6">
    <source>
        <dbReference type="ARBA" id="ARBA00023239"/>
    </source>
</evidence>
<evidence type="ECO:0000259" key="12">
    <source>
        <dbReference type="PROSITE" id="PS00907"/>
    </source>
</evidence>
<dbReference type="GO" id="GO:0005829">
    <property type="term" value="C:cytosol"/>
    <property type="evidence" value="ECO:0007669"/>
    <property type="project" value="TreeGrafter"/>
</dbReference>
<dbReference type="RefSeq" id="WP_075511235.1">
    <property type="nucleotide sequence ID" value="NZ_CP089224.1"/>
</dbReference>
<dbReference type="CDD" id="cd00717">
    <property type="entry name" value="URO-D"/>
    <property type="match status" value="1"/>
</dbReference>
<dbReference type="GO" id="GO:0004853">
    <property type="term" value="F:uroporphyrinogen decarboxylase activity"/>
    <property type="evidence" value="ECO:0007669"/>
    <property type="project" value="UniProtKB-UniRule"/>
</dbReference>
<keyword evidence="7 8" id="KW-0627">Porphyrin biosynthesis</keyword>
<evidence type="ECO:0000313" key="14">
    <source>
        <dbReference type="Proteomes" id="UP000077342"/>
    </source>
</evidence>
<evidence type="ECO:0000256" key="10">
    <source>
        <dbReference type="RuleBase" id="RU004169"/>
    </source>
</evidence>
<evidence type="ECO:0000256" key="1">
    <source>
        <dbReference type="ARBA" id="ARBA00004804"/>
    </source>
</evidence>
<dbReference type="Pfam" id="PF01208">
    <property type="entry name" value="URO-D"/>
    <property type="match status" value="1"/>
</dbReference>
<dbReference type="Gene3D" id="3.20.20.210">
    <property type="match status" value="1"/>
</dbReference>
<feature type="domain" description="Uroporphyrinogen decarboxylase (URO-D)" evidence="12">
    <location>
        <begin position="152"/>
        <end position="168"/>
    </location>
</feature>
<comment type="pathway">
    <text evidence="1 8 9">Porphyrin-containing compound metabolism; protoporphyrin-IX biosynthesis; coproporphyrinogen-III from 5-aminolevulinate: step 4/4.</text>
</comment>
<comment type="subcellular location">
    <subcellularLocation>
        <location evidence="8">Cytoplasm</location>
    </subcellularLocation>
</comment>
<protein>
    <recommendedName>
        <fullName evidence="3 8">Uroporphyrinogen decarboxylase</fullName>
        <shortName evidence="8">UPD</shortName>
        <shortName evidence="8">URO-D</shortName>
        <ecNumber evidence="3 8">4.1.1.37</ecNumber>
    </recommendedName>
</protein>
<feature type="binding site" evidence="8">
    <location>
        <position position="89"/>
    </location>
    <ligand>
        <name>substrate</name>
    </ligand>
</feature>
<dbReference type="InterPro" id="IPR006361">
    <property type="entry name" value="Uroporphyrinogen_deCO2ase_HemE"/>
</dbReference>
<dbReference type="NCBIfam" id="TIGR01464">
    <property type="entry name" value="hemE"/>
    <property type="match status" value="1"/>
</dbReference>
<evidence type="ECO:0000256" key="4">
    <source>
        <dbReference type="ARBA" id="ARBA00022490"/>
    </source>
</evidence>
<keyword evidence="4 8" id="KW-0963">Cytoplasm</keyword>
<dbReference type="AlphaFoldDB" id="A0A163ZI18"/>
<comment type="caution">
    <text evidence="8">Lacks conserved residue(s) required for the propagation of feature annotation.</text>
</comment>
<dbReference type="FunFam" id="3.20.20.210:FF:000007">
    <property type="entry name" value="Uroporphyrinogen decarboxylase"/>
    <property type="match status" value="1"/>
</dbReference>
<evidence type="ECO:0000256" key="8">
    <source>
        <dbReference type="HAMAP-Rule" id="MF_00218"/>
    </source>
</evidence>
<evidence type="ECO:0000259" key="11">
    <source>
        <dbReference type="PROSITE" id="PS00906"/>
    </source>
</evidence>
<comment type="similarity">
    <text evidence="2 8 10">Belongs to the uroporphyrinogen decarboxylase family.</text>
</comment>
<dbReference type="UniPathway" id="UPA00251">
    <property type="reaction ID" value="UER00321"/>
</dbReference>
<dbReference type="HAMAP" id="MF_00218">
    <property type="entry name" value="URO_D"/>
    <property type="match status" value="1"/>
</dbReference>
<dbReference type="GO" id="GO:0006782">
    <property type="term" value="P:protoporphyrinogen IX biosynthetic process"/>
    <property type="evidence" value="ECO:0007669"/>
    <property type="project" value="UniProtKB-UniRule"/>
</dbReference>
<comment type="function">
    <text evidence="8">Catalyzes the decarboxylation of four acetate groups of uroporphyrinogen-III to yield coproporphyrinogen-III.</text>
</comment>
<reference evidence="14" key="1">
    <citation type="submission" date="2016-04" db="EMBL/GenBank/DDBJ databases">
        <authorList>
            <person name="Strapagiel D."/>
            <person name="Borowka P."/>
            <person name="Marciniak B."/>
            <person name="Bakula Z."/>
            <person name="Van Ingen J."/>
            <person name="Safianowska A."/>
            <person name="Dziadek J."/>
            <person name="Jagielski T."/>
        </authorList>
    </citation>
    <scope>NUCLEOTIDE SEQUENCE [LARGE SCALE GENOMIC DNA]</scope>
    <source>
        <strain evidence="14">1010001458</strain>
    </source>
</reference>
<feature type="binding site" evidence="8">
    <location>
        <position position="342"/>
    </location>
    <ligand>
        <name>substrate</name>
    </ligand>
</feature>
<keyword evidence="5 8" id="KW-0210">Decarboxylase</keyword>
<evidence type="ECO:0000256" key="5">
    <source>
        <dbReference type="ARBA" id="ARBA00022793"/>
    </source>
</evidence>
<dbReference type="PANTHER" id="PTHR21091:SF169">
    <property type="entry name" value="UROPORPHYRINOGEN DECARBOXYLASE"/>
    <property type="match status" value="1"/>
</dbReference>
<gene>
    <name evidence="8" type="primary">hemE</name>
    <name evidence="13" type="ORF">A4G28_23445</name>
</gene>
<evidence type="ECO:0000256" key="2">
    <source>
        <dbReference type="ARBA" id="ARBA00009935"/>
    </source>
</evidence>
<proteinExistence type="inferred from homology"/>
<dbReference type="PROSITE" id="PS00907">
    <property type="entry name" value="UROD_2"/>
    <property type="match status" value="1"/>
</dbReference>
<keyword evidence="6 8" id="KW-0456">Lyase</keyword>
<feature type="domain" description="Uroporphyrinogen decarboxylase (URO-D)" evidence="11">
    <location>
        <begin position="35"/>
        <end position="44"/>
    </location>
</feature>
<sequence length="363" mass="38661">MAALGPVNTPARTRRELPHSPYLAAVAGRKPSRVPVWFMRQAGRSLPEYRALRQRHSMLDACLEPDVACEITLQPVRRYGVDAAILFSDIVVPLRAAGVELDIVADVGPVITHPVRTAADIDRIKPLDSQAIQPVMETVQLLVAALGDVALIGFAGAPFTLASYLIEGGPSRHYVRTKAMMLAEPASWHALMSKLTDLTIAFLRGQIDSGVDAIQVFDSWAGMLSLADYRQYVLPHSARVFGTLAEHGVPMTHFGVGTAELLGAMSEALKPATATVVGVDWRTALADAAARVQPGTALQGNLDPVVLLAGWPVVERAARAVVDDGRRAVDAGAAGHVFNLGHGVLPQTDPGVLTELVSLVHSL</sequence>
<feature type="binding site" evidence="8">
    <location>
        <position position="164"/>
    </location>
    <ligand>
        <name>substrate</name>
    </ligand>
</feature>
<evidence type="ECO:0000256" key="3">
    <source>
        <dbReference type="ARBA" id="ARBA00012288"/>
    </source>
</evidence>
<dbReference type="InterPro" id="IPR038071">
    <property type="entry name" value="UROD/MetE-like_sf"/>
</dbReference>
<evidence type="ECO:0000256" key="9">
    <source>
        <dbReference type="RuleBase" id="RU000554"/>
    </source>
</evidence>
<comment type="catalytic activity">
    <reaction evidence="8 9">
        <text>uroporphyrinogen III + 4 H(+) = coproporphyrinogen III + 4 CO2</text>
        <dbReference type="Rhea" id="RHEA:19865"/>
        <dbReference type="ChEBI" id="CHEBI:15378"/>
        <dbReference type="ChEBI" id="CHEBI:16526"/>
        <dbReference type="ChEBI" id="CHEBI:57308"/>
        <dbReference type="ChEBI" id="CHEBI:57309"/>
        <dbReference type="EC" id="4.1.1.37"/>
    </reaction>
</comment>
<name>A0A163ZI18_9MYCO</name>
<feature type="binding site" evidence="8">
    <location>
        <position position="219"/>
    </location>
    <ligand>
        <name>substrate</name>
    </ligand>
</feature>
<comment type="caution">
    <text evidence="13">The sequence shown here is derived from an EMBL/GenBank/DDBJ whole genome shotgun (WGS) entry which is preliminary data.</text>
</comment>
<evidence type="ECO:0000256" key="7">
    <source>
        <dbReference type="ARBA" id="ARBA00023244"/>
    </source>
</evidence>
<feature type="binding site" evidence="8">
    <location>
        <begin position="40"/>
        <end position="44"/>
    </location>
    <ligand>
        <name>substrate</name>
    </ligand>
</feature>
<feature type="site" description="Transition state stabilizer" evidence="8">
    <location>
        <position position="89"/>
    </location>
</feature>
<dbReference type="PANTHER" id="PTHR21091">
    <property type="entry name" value="METHYLTETRAHYDROFOLATE:HOMOCYSTEINE METHYLTRANSFERASE RELATED"/>
    <property type="match status" value="1"/>
</dbReference>
<dbReference type="SUPFAM" id="SSF51726">
    <property type="entry name" value="UROD/MetE-like"/>
    <property type="match status" value="1"/>
</dbReference>
<keyword evidence="14" id="KW-1185">Reference proteome</keyword>
<comment type="subunit">
    <text evidence="8">Homodimer.</text>
</comment>